<feature type="signal peptide" evidence="1">
    <location>
        <begin position="1"/>
        <end position="31"/>
    </location>
</feature>
<dbReference type="Proteomes" id="UP000243499">
    <property type="component" value="Chromosome 7"/>
</dbReference>
<sequence>MSRPHSLEFFVTNALMFLLQLCPAYHDRVRAKKRTQLCCVCWLDQVTRAIAQSLHSSSLPSSVRGKMLVGWLCLAESSSSSCTQHLRRDICLPRDIFCKRMQWSFR</sequence>
<evidence type="ECO:0000313" key="2">
    <source>
        <dbReference type="EMBL" id="PVH35549.1"/>
    </source>
</evidence>
<accession>A0A2T8ICZ6</accession>
<dbReference type="EMBL" id="CM008052">
    <property type="protein sequence ID" value="PVH35549.1"/>
    <property type="molecule type" value="Genomic_DNA"/>
</dbReference>
<dbReference type="Gramene" id="PVH35549">
    <property type="protein sequence ID" value="PVH35549"/>
    <property type="gene ID" value="PAHAL_7G211600"/>
</dbReference>
<dbReference type="AlphaFoldDB" id="A0A2T8ICZ6"/>
<evidence type="ECO:0008006" key="3">
    <source>
        <dbReference type="Google" id="ProtNLM"/>
    </source>
</evidence>
<gene>
    <name evidence="2" type="ORF">PAHAL_7G211600</name>
</gene>
<name>A0A2T8ICZ6_9POAL</name>
<proteinExistence type="predicted"/>
<reference evidence="2" key="1">
    <citation type="submission" date="2018-04" db="EMBL/GenBank/DDBJ databases">
        <title>WGS assembly of Panicum hallii.</title>
        <authorList>
            <person name="Lovell J."/>
            <person name="Jenkins J."/>
            <person name="Lowry D."/>
            <person name="Mamidi S."/>
            <person name="Sreedasyam A."/>
            <person name="Weng X."/>
            <person name="Barry K."/>
            <person name="Bonette J."/>
            <person name="Campitelli B."/>
            <person name="Daum C."/>
            <person name="Gordon S."/>
            <person name="Gould B."/>
            <person name="Lipzen A."/>
            <person name="Macqueen A."/>
            <person name="Palacio-Mejia J."/>
            <person name="Plott C."/>
            <person name="Shakirov E."/>
            <person name="Shu S."/>
            <person name="Yoshinaga Y."/>
            <person name="Zane M."/>
            <person name="Rokhsar D."/>
            <person name="Grimwood J."/>
            <person name="Schmutz J."/>
            <person name="Juenger T."/>
        </authorList>
    </citation>
    <scope>NUCLEOTIDE SEQUENCE [LARGE SCALE GENOMIC DNA]</scope>
    <source>
        <strain evidence="2">FIL2</strain>
    </source>
</reference>
<organism evidence="2">
    <name type="scientific">Panicum hallii</name>
    <dbReference type="NCBI Taxonomy" id="206008"/>
    <lineage>
        <taxon>Eukaryota</taxon>
        <taxon>Viridiplantae</taxon>
        <taxon>Streptophyta</taxon>
        <taxon>Embryophyta</taxon>
        <taxon>Tracheophyta</taxon>
        <taxon>Spermatophyta</taxon>
        <taxon>Magnoliopsida</taxon>
        <taxon>Liliopsida</taxon>
        <taxon>Poales</taxon>
        <taxon>Poaceae</taxon>
        <taxon>PACMAD clade</taxon>
        <taxon>Panicoideae</taxon>
        <taxon>Panicodae</taxon>
        <taxon>Paniceae</taxon>
        <taxon>Panicinae</taxon>
        <taxon>Panicum</taxon>
        <taxon>Panicum sect. Panicum</taxon>
    </lineage>
</organism>
<keyword evidence="1" id="KW-0732">Signal</keyword>
<evidence type="ECO:0000256" key="1">
    <source>
        <dbReference type="SAM" id="SignalP"/>
    </source>
</evidence>
<protein>
    <recommendedName>
        <fullName evidence="3">Secreted protein</fullName>
    </recommendedName>
</protein>
<feature type="chain" id="PRO_5015570284" description="Secreted protein" evidence="1">
    <location>
        <begin position="32"/>
        <end position="106"/>
    </location>
</feature>